<evidence type="ECO:0000256" key="8">
    <source>
        <dbReference type="ARBA" id="ARBA00022917"/>
    </source>
</evidence>
<evidence type="ECO:0000256" key="1">
    <source>
        <dbReference type="ARBA" id="ARBA00001946"/>
    </source>
</evidence>
<dbReference type="Gene3D" id="3.30.70.380">
    <property type="entry name" value="Ferrodoxin-fold anticodon-binding domain"/>
    <property type="match status" value="1"/>
</dbReference>
<evidence type="ECO:0000256" key="6">
    <source>
        <dbReference type="ARBA" id="ARBA00022840"/>
    </source>
</evidence>
<proteinExistence type="predicted"/>
<dbReference type="Pfam" id="PF03483">
    <property type="entry name" value="B3_4"/>
    <property type="match status" value="1"/>
</dbReference>
<keyword evidence="6" id="KW-0067">ATP-binding</keyword>
<dbReference type="GO" id="GO:0004826">
    <property type="term" value="F:phenylalanine-tRNA ligase activity"/>
    <property type="evidence" value="ECO:0007669"/>
    <property type="project" value="UniProtKB-EC"/>
</dbReference>
<evidence type="ECO:0000313" key="12">
    <source>
        <dbReference type="EMBL" id="ART65301.1"/>
    </source>
</evidence>
<keyword evidence="12" id="KW-0934">Plastid</keyword>
<dbReference type="Pfam" id="PF03147">
    <property type="entry name" value="FDX-ACB"/>
    <property type="match status" value="1"/>
</dbReference>
<dbReference type="Gene3D" id="3.50.40.10">
    <property type="entry name" value="Phenylalanyl-trna Synthetase, Chain B, domain 3"/>
    <property type="match status" value="1"/>
</dbReference>
<evidence type="ECO:0000256" key="3">
    <source>
        <dbReference type="ARBA" id="ARBA00022598"/>
    </source>
</evidence>
<dbReference type="InterPro" id="IPR005147">
    <property type="entry name" value="tRNA_synthase_B5-dom"/>
</dbReference>
<evidence type="ECO:0000256" key="9">
    <source>
        <dbReference type="ARBA" id="ARBA00023146"/>
    </source>
</evidence>
<keyword evidence="7" id="KW-0460">Magnesium</keyword>
<dbReference type="SMART" id="SM00874">
    <property type="entry name" value="B5"/>
    <property type="match status" value="1"/>
</dbReference>
<protein>
    <recommendedName>
        <fullName evidence="2">phenylalanine--tRNA ligase</fullName>
        <ecNumber evidence="2">6.1.1.20</ecNumber>
    </recommendedName>
</protein>
<dbReference type="InterPro" id="IPR036690">
    <property type="entry name" value="Fdx_antiC-bd_sf"/>
</dbReference>
<dbReference type="InterPro" id="IPR020825">
    <property type="entry name" value="Phe-tRNA_synthase-like_B3/B4"/>
</dbReference>
<dbReference type="EMBL" id="KY018922">
    <property type="protein sequence ID" value="ART65301.1"/>
    <property type="molecule type" value="Genomic_DNA"/>
</dbReference>
<evidence type="ECO:0000259" key="10">
    <source>
        <dbReference type="PROSITE" id="PS51447"/>
    </source>
</evidence>
<dbReference type="AlphaFoldDB" id="A0A2Z2JMS3"/>
<dbReference type="InterPro" id="IPR009061">
    <property type="entry name" value="DNA-bd_dom_put_sf"/>
</dbReference>
<dbReference type="EC" id="6.1.1.20" evidence="2"/>
<dbReference type="SUPFAM" id="SSF54991">
    <property type="entry name" value="Anticodon-binding domain of PheRS"/>
    <property type="match status" value="1"/>
</dbReference>
<sequence>MPIEISFLLQKLIDIRLNFFNDVLIISNNEYLLYSVYLYMKFSLRWLRQIVDLEGIPFNSLAEKLTISGFEIENIVYDSSNNDILFDLTTTANRQDILSIIGLAREISCLFNRPLKYKFYKDSIAINIDYLNLSKNSISLLDLFLVQMNYLHNNVSPLWLQYYLKSYDINPSNLLSDISEYIYLKWGQFIQIFDKNKINPLPIRYSLFSLEKINHSLPTSTSIQLEVLKYGNLILSTIGLYANTCIRCDILTNSIIILGQACNKKYIRNIQKLLNINTDLSKKCLNSGLESDYPNAFYETVQLVGSFGFSILGKYYRYSNFYYVPQTIILEKNKINNILGSIRVGLYGYLTVEEIIDLLETLNFIVIYDELKNLFKIQVPIHRQNDIKRPIDIIEEIGRVYGFNKFISRLPSIYKDKINFYNLFIDKIYRVRYLLRDLGLNEVHNYSFYDNQFFYNKDQVEILNPLVQDQSYLRSSLIGQLIINQQNNLKQGSKNIEIFDIGKIFKLDSHNVNLNSIRKPSEYLSLAGLIANSIFLRQSWADKPQGLSWFHAKGIIEEFLDKLEVATKWKAVNSLQDSSLFFNIINLLRVNRTAIIYNINNKEIGVFGQLRKGYGSSVYIFEFDFIKLLSSIAPCNHINSIISSYSIYPSVTRDISLTLNNSNSIYSVKKYIYSLNNRLIESIEVFNYYKNHYSSFYNVGLRIVYRSYNRTLNYNDLNRIDKEIKNLLDKYKLL</sequence>
<keyword evidence="9" id="KW-0030">Aminoacyl-tRNA synthetase</keyword>
<dbReference type="GeneID" id="37500302"/>
<gene>
    <name evidence="12" type="primary">syfB</name>
</gene>
<dbReference type="GO" id="GO:0009328">
    <property type="term" value="C:phenylalanine-tRNA ligase complex"/>
    <property type="evidence" value="ECO:0007669"/>
    <property type="project" value="TreeGrafter"/>
</dbReference>
<keyword evidence="12" id="KW-0150">Chloroplast</keyword>
<evidence type="ECO:0000256" key="2">
    <source>
        <dbReference type="ARBA" id="ARBA00012814"/>
    </source>
</evidence>
<keyword evidence="8" id="KW-0648">Protein biosynthesis</keyword>
<organism evidence="12">
    <name type="scientific">Gracilaria firma</name>
    <dbReference type="NCBI Taxonomy" id="2510791"/>
    <lineage>
        <taxon>Eukaryota</taxon>
        <taxon>Rhodophyta</taxon>
        <taxon>Florideophyceae</taxon>
        <taxon>Rhodymeniophycidae</taxon>
        <taxon>Gracilariales</taxon>
        <taxon>Gracilariaceae</taxon>
        <taxon>Gracilaria</taxon>
    </lineage>
</organism>
<dbReference type="Pfam" id="PF17759">
    <property type="entry name" value="tRNA_synthFbeta"/>
    <property type="match status" value="1"/>
</dbReference>
<evidence type="ECO:0000256" key="5">
    <source>
        <dbReference type="ARBA" id="ARBA00022741"/>
    </source>
</evidence>
<evidence type="ECO:0000256" key="4">
    <source>
        <dbReference type="ARBA" id="ARBA00022723"/>
    </source>
</evidence>
<dbReference type="SUPFAM" id="SSF55681">
    <property type="entry name" value="Class II aaRS and biotin synthetases"/>
    <property type="match status" value="1"/>
</dbReference>
<dbReference type="PANTHER" id="PTHR10947:SF0">
    <property type="entry name" value="PHENYLALANINE--TRNA LIGASE BETA SUBUNIT"/>
    <property type="match status" value="1"/>
</dbReference>
<dbReference type="PANTHER" id="PTHR10947">
    <property type="entry name" value="PHENYLALANYL-TRNA SYNTHETASE BETA CHAIN AND LEUCINE-RICH REPEAT-CONTAINING PROTEIN 47"/>
    <property type="match status" value="1"/>
</dbReference>
<dbReference type="GO" id="GO:0003723">
    <property type="term" value="F:RNA binding"/>
    <property type="evidence" value="ECO:0007669"/>
    <property type="project" value="InterPro"/>
</dbReference>
<reference evidence="12" key="1">
    <citation type="submission" date="2016-10" db="EMBL/GenBank/DDBJ databases">
        <title>Early insights into the genome sequencing of Gracilaria changii (Rhodophyta, Gracilariales).</title>
        <authorList>
            <person name="Ho C.-L."/>
        </authorList>
    </citation>
    <scope>NUCLEOTIDE SEQUENCE</scope>
</reference>
<feature type="domain" description="FDX-ACB" evidence="10">
    <location>
        <begin position="646"/>
        <end position="734"/>
    </location>
</feature>
<dbReference type="GO" id="GO:0000287">
    <property type="term" value="F:magnesium ion binding"/>
    <property type="evidence" value="ECO:0007669"/>
    <property type="project" value="InterPro"/>
</dbReference>
<dbReference type="RefSeq" id="YP_009498038.1">
    <property type="nucleotide sequence ID" value="NC_038051.1"/>
</dbReference>
<accession>A0A2Z2JMS3</accession>
<feature type="domain" description="B5" evidence="11">
    <location>
        <begin position="323"/>
        <end position="408"/>
    </location>
</feature>
<dbReference type="GO" id="GO:0005524">
    <property type="term" value="F:ATP binding"/>
    <property type="evidence" value="ECO:0007669"/>
    <property type="project" value="UniProtKB-KW"/>
</dbReference>
<geneLocation type="chloroplast" evidence="12"/>
<dbReference type="SMART" id="SM00896">
    <property type="entry name" value="FDX-ACB"/>
    <property type="match status" value="1"/>
</dbReference>
<keyword evidence="4" id="KW-0479">Metal-binding</keyword>
<dbReference type="InterPro" id="IPR041616">
    <property type="entry name" value="PheRS_beta_core"/>
</dbReference>
<dbReference type="SUPFAM" id="SSF46955">
    <property type="entry name" value="Putative DNA-binding domain"/>
    <property type="match status" value="2"/>
</dbReference>
<dbReference type="Pfam" id="PF03484">
    <property type="entry name" value="B5"/>
    <property type="match status" value="1"/>
</dbReference>
<dbReference type="Gene3D" id="3.30.56.10">
    <property type="match status" value="2"/>
</dbReference>
<dbReference type="InterPro" id="IPR005121">
    <property type="entry name" value="Fdx_antiC-bd"/>
</dbReference>
<comment type="cofactor">
    <cofactor evidence="1">
        <name>Mg(2+)</name>
        <dbReference type="ChEBI" id="CHEBI:18420"/>
    </cofactor>
</comment>
<dbReference type="GO" id="GO:0006432">
    <property type="term" value="P:phenylalanyl-tRNA aminoacylation"/>
    <property type="evidence" value="ECO:0007669"/>
    <property type="project" value="InterPro"/>
</dbReference>
<evidence type="ECO:0000256" key="7">
    <source>
        <dbReference type="ARBA" id="ARBA00022842"/>
    </source>
</evidence>
<dbReference type="InterPro" id="IPR005146">
    <property type="entry name" value="B3/B4_tRNA-bd"/>
</dbReference>
<dbReference type="PROSITE" id="PS51483">
    <property type="entry name" value="B5"/>
    <property type="match status" value="1"/>
</dbReference>
<dbReference type="Gene3D" id="3.30.930.10">
    <property type="entry name" value="Bira Bifunctional Protein, Domain 2"/>
    <property type="match status" value="1"/>
</dbReference>
<evidence type="ECO:0000259" key="11">
    <source>
        <dbReference type="PROSITE" id="PS51483"/>
    </source>
</evidence>
<dbReference type="InterPro" id="IPR045864">
    <property type="entry name" value="aa-tRNA-synth_II/BPL/LPL"/>
</dbReference>
<dbReference type="SUPFAM" id="SSF56037">
    <property type="entry name" value="PheT/TilS domain"/>
    <property type="match status" value="1"/>
</dbReference>
<dbReference type="PROSITE" id="PS51447">
    <property type="entry name" value="FDX_ACB"/>
    <property type="match status" value="1"/>
</dbReference>
<dbReference type="InterPro" id="IPR045060">
    <property type="entry name" value="Phe-tRNA-ligase_IIc_bsu"/>
</dbReference>
<keyword evidence="3" id="KW-0436">Ligase</keyword>
<keyword evidence="5" id="KW-0547">Nucleotide-binding</keyword>
<name>A0A2Z2JMS3_9FLOR</name>